<gene>
    <name evidence="1" type="ORF">Tci_009555</name>
</gene>
<reference evidence="1" key="1">
    <citation type="journal article" date="2019" name="Sci. Rep.">
        <title>Draft genome of Tanacetum cinerariifolium, the natural source of mosquito coil.</title>
        <authorList>
            <person name="Yamashiro T."/>
            <person name="Shiraishi A."/>
            <person name="Satake H."/>
            <person name="Nakayama K."/>
        </authorList>
    </citation>
    <scope>NUCLEOTIDE SEQUENCE</scope>
</reference>
<dbReference type="EMBL" id="BKCJ010000946">
    <property type="protein sequence ID" value="GEU37577.1"/>
    <property type="molecule type" value="Genomic_DNA"/>
</dbReference>
<dbReference type="AlphaFoldDB" id="A0A6L2JLV9"/>
<protein>
    <submittedName>
        <fullName evidence="1">Uncharacterized protein</fullName>
    </submittedName>
</protein>
<sequence>MVHMIPSFHYNSSNDLETESAFVLSRILVYDYVKWIRLIRRIELESASTIVVIDLTWSLGLVSVELGRLPNPLSCRTLLISPILISEVLIDAPWFLMAASVEAYISLIKLEFSSCRFADSHINLLRLSSIDCLRSCIDFFIHFLDSLPRLLSCACMAANPLEVLVLLVLDVPLFHFCEDSTISWMATLASVAVFDGGQYLLRNFVFRSFQVVIEPDGLVLSQRLAAPVKDMRKALSITWSIVYWGCGISPQSQELSQYVRSHLHDPNH</sequence>
<evidence type="ECO:0000313" key="1">
    <source>
        <dbReference type="EMBL" id="GEU37577.1"/>
    </source>
</evidence>
<proteinExistence type="predicted"/>
<name>A0A6L2JLV9_TANCI</name>
<comment type="caution">
    <text evidence="1">The sequence shown here is derived from an EMBL/GenBank/DDBJ whole genome shotgun (WGS) entry which is preliminary data.</text>
</comment>
<accession>A0A6L2JLV9</accession>
<organism evidence="1">
    <name type="scientific">Tanacetum cinerariifolium</name>
    <name type="common">Dalmatian daisy</name>
    <name type="synonym">Chrysanthemum cinerariifolium</name>
    <dbReference type="NCBI Taxonomy" id="118510"/>
    <lineage>
        <taxon>Eukaryota</taxon>
        <taxon>Viridiplantae</taxon>
        <taxon>Streptophyta</taxon>
        <taxon>Embryophyta</taxon>
        <taxon>Tracheophyta</taxon>
        <taxon>Spermatophyta</taxon>
        <taxon>Magnoliopsida</taxon>
        <taxon>eudicotyledons</taxon>
        <taxon>Gunneridae</taxon>
        <taxon>Pentapetalae</taxon>
        <taxon>asterids</taxon>
        <taxon>campanulids</taxon>
        <taxon>Asterales</taxon>
        <taxon>Asteraceae</taxon>
        <taxon>Asteroideae</taxon>
        <taxon>Anthemideae</taxon>
        <taxon>Anthemidinae</taxon>
        <taxon>Tanacetum</taxon>
    </lineage>
</organism>